<dbReference type="Proteomes" id="UP001303946">
    <property type="component" value="Chromosome"/>
</dbReference>
<dbReference type="GO" id="GO:0016787">
    <property type="term" value="F:hydrolase activity"/>
    <property type="evidence" value="ECO:0007669"/>
    <property type="project" value="UniProtKB-KW"/>
</dbReference>
<dbReference type="PANTHER" id="PTHR43248:SF29">
    <property type="entry name" value="TRIPEPTIDYL AMINOPEPTIDASE"/>
    <property type="match status" value="1"/>
</dbReference>
<dbReference type="PRINTS" id="PR00793">
    <property type="entry name" value="PROAMNOPTASE"/>
</dbReference>
<dbReference type="Gene3D" id="3.40.50.1820">
    <property type="entry name" value="alpha/beta hydrolase"/>
    <property type="match status" value="1"/>
</dbReference>
<keyword evidence="3 7" id="KW-0378">Hydrolase</keyword>
<evidence type="ECO:0000256" key="3">
    <source>
        <dbReference type="ARBA" id="ARBA00022801"/>
    </source>
</evidence>
<dbReference type="RefSeq" id="WP_316701068.1">
    <property type="nucleotide sequence ID" value="NZ_CP136336.1"/>
</dbReference>
<feature type="chain" id="PRO_5047431435" evidence="4">
    <location>
        <begin position="21"/>
        <end position="478"/>
    </location>
</feature>
<dbReference type="InterPro" id="IPR029058">
    <property type="entry name" value="AB_hydrolase_fold"/>
</dbReference>
<dbReference type="InterPro" id="IPR051601">
    <property type="entry name" value="Serine_prot/Carboxylest_S33"/>
</dbReference>
<evidence type="ECO:0000259" key="6">
    <source>
        <dbReference type="Pfam" id="PF08386"/>
    </source>
</evidence>
<dbReference type="InterPro" id="IPR000073">
    <property type="entry name" value="AB_hydrolase_1"/>
</dbReference>
<comment type="similarity">
    <text evidence="1">Belongs to the peptidase S33 family.</text>
</comment>
<dbReference type="PANTHER" id="PTHR43248">
    <property type="entry name" value="2-SUCCINYL-6-HYDROXY-2,4-CYCLOHEXADIENE-1-CARBOXYLATE SYNTHASE"/>
    <property type="match status" value="1"/>
</dbReference>
<protein>
    <submittedName>
        <fullName evidence="7">Alpha/beta hydrolase</fullName>
    </submittedName>
</protein>
<evidence type="ECO:0000259" key="5">
    <source>
        <dbReference type="Pfam" id="PF00561"/>
    </source>
</evidence>
<accession>A0ABZ0CZC6</accession>
<keyword evidence="2 4" id="KW-0732">Signal</keyword>
<proteinExistence type="inferred from homology"/>
<feature type="signal peptide" evidence="4">
    <location>
        <begin position="1"/>
        <end position="20"/>
    </location>
</feature>
<feature type="domain" description="AB hydrolase-1" evidence="5">
    <location>
        <begin position="72"/>
        <end position="217"/>
    </location>
</feature>
<evidence type="ECO:0000313" key="7">
    <source>
        <dbReference type="EMBL" id="WOB08337.1"/>
    </source>
</evidence>
<dbReference type="InterPro" id="IPR002410">
    <property type="entry name" value="Peptidase_S33"/>
</dbReference>
<feature type="domain" description="Peptidase S33 tripeptidyl aminopeptidase-like C-terminal" evidence="6">
    <location>
        <begin position="366"/>
        <end position="447"/>
    </location>
</feature>
<organism evidence="7 8">
    <name type="scientific">Piscinibacter gummiphilus</name>
    <dbReference type="NCBI Taxonomy" id="946333"/>
    <lineage>
        <taxon>Bacteria</taxon>
        <taxon>Pseudomonadati</taxon>
        <taxon>Pseudomonadota</taxon>
        <taxon>Betaproteobacteria</taxon>
        <taxon>Burkholderiales</taxon>
        <taxon>Sphaerotilaceae</taxon>
        <taxon>Piscinibacter</taxon>
    </lineage>
</organism>
<dbReference type="InterPro" id="IPR013595">
    <property type="entry name" value="Pept_S33_TAP-like_C"/>
</dbReference>
<dbReference type="EMBL" id="CP136336">
    <property type="protein sequence ID" value="WOB08337.1"/>
    <property type="molecule type" value="Genomic_DNA"/>
</dbReference>
<evidence type="ECO:0000256" key="2">
    <source>
        <dbReference type="ARBA" id="ARBA00022729"/>
    </source>
</evidence>
<reference evidence="7 8" key="1">
    <citation type="submission" date="2023-10" db="EMBL/GenBank/DDBJ databases">
        <title>Bacteria for the degradation of biodegradable plastic PBAT(Polybutylene adipate terephthalate).</title>
        <authorList>
            <person name="Weon H.-Y."/>
            <person name="Yeon J."/>
        </authorList>
    </citation>
    <scope>NUCLEOTIDE SEQUENCE [LARGE SCALE GENOMIC DNA]</scope>
    <source>
        <strain evidence="7 8">SBD 7-3</strain>
    </source>
</reference>
<name>A0ABZ0CZC6_9BURK</name>
<evidence type="ECO:0000313" key="8">
    <source>
        <dbReference type="Proteomes" id="UP001303946"/>
    </source>
</evidence>
<gene>
    <name evidence="7" type="ORF">RXV79_25990</name>
</gene>
<dbReference type="Pfam" id="PF08386">
    <property type="entry name" value="Abhydrolase_4"/>
    <property type="match status" value="1"/>
</dbReference>
<dbReference type="SUPFAM" id="SSF53474">
    <property type="entry name" value="alpha/beta-Hydrolases"/>
    <property type="match status" value="1"/>
</dbReference>
<evidence type="ECO:0000256" key="4">
    <source>
        <dbReference type="SAM" id="SignalP"/>
    </source>
</evidence>
<dbReference type="Pfam" id="PF00561">
    <property type="entry name" value="Abhydrolase_1"/>
    <property type="match status" value="1"/>
</dbReference>
<keyword evidence="8" id="KW-1185">Reference proteome</keyword>
<sequence length="478" mass="50992">MRGALLVGVWLWTGALQALAAGPAPCRVDGLSHQVLCGAVLRPLDPAAASGPQIAVHYVVVPALARNKLADPVFLLAGGPGQSAISLAGQVMPLFARLNNRRDIVFVDQRGTGRSAPLVCEDPRRQSVAEQADPERQLAQLRECRQRLQALPHGDLRHYTTPIAMQDLDAVRRTLGAERIDLVGVSYGTRAGLDYLRQFPAHVRRLVLDGVAPPDMALPASSAADAQTAFDALLTACEAEPACRREHPDLRGAWSAWLARLPQPVSVQHPLTGQPEQFTLTRAMAMSAVRGALYTPVLMQALPVAMHEATLGRPQGLLTLGSSLTGRKGSGLAMGMHFSVVCSEDLSRLVAGRDTVPGDFADGRTLYEKACADWPRGELPEAFYRIGTSPVPVLLLSGGLDPATPPRHGERVARALGAKARHVVVPNAGHGVLGIGCGPELLTRFVDHEEERAALALDTRCVQGVPRPPAFRPVGSLK</sequence>
<evidence type="ECO:0000256" key="1">
    <source>
        <dbReference type="ARBA" id="ARBA00010088"/>
    </source>
</evidence>